<dbReference type="Gene3D" id="3.60.15.10">
    <property type="entry name" value="Ribonuclease Z/Hydroxyacylglutathione hydrolase-like"/>
    <property type="match status" value="1"/>
</dbReference>
<dbReference type="EMBL" id="CP014504">
    <property type="protein sequence ID" value="AMP97298.1"/>
    <property type="molecule type" value="Genomic_DNA"/>
</dbReference>
<dbReference type="CDD" id="cd16281">
    <property type="entry name" value="metallo-hydrolase-like_MBL-fold"/>
    <property type="match status" value="1"/>
</dbReference>
<reference evidence="6 7" key="1">
    <citation type="submission" date="2016-03" db="EMBL/GenBank/DDBJ databases">
        <title>Complete genome sequence of Pedobacter cryoconitis PAMC 27485.</title>
        <authorList>
            <person name="Lee J."/>
            <person name="Kim O.-S."/>
        </authorList>
    </citation>
    <scope>NUCLEOTIDE SEQUENCE [LARGE SCALE GENOMIC DNA]</scope>
    <source>
        <strain evidence="6 7">PAMC 27485</strain>
    </source>
</reference>
<evidence type="ECO:0000256" key="2">
    <source>
        <dbReference type="ARBA" id="ARBA00022723"/>
    </source>
</evidence>
<protein>
    <submittedName>
        <fullName evidence="6">MBL fold metallo-hydrolase</fullName>
    </submittedName>
</protein>
<dbReference type="GO" id="GO:0016787">
    <property type="term" value="F:hydrolase activity"/>
    <property type="evidence" value="ECO:0007669"/>
    <property type="project" value="UniProtKB-KW"/>
</dbReference>
<evidence type="ECO:0000256" key="4">
    <source>
        <dbReference type="ARBA" id="ARBA00022833"/>
    </source>
</evidence>
<keyword evidence="3 6" id="KW-0378">Hydrolase</keyword>
<keyword evidence="4" id="KW-0862">Zinc</keyword>
<gene>
    <name evidence="6" type="ORF">AY601_0333</name>
</gene>
<dbReference type="InterPro" id="IPR051013">
    <property type="entry name" value="MBL_superfamily_lactonases"/>
</dbReference>
<comment type="similarity">
    <text evidence="1">Belongs to the metallo-beta-lactamase superfamily.</text>
</comment>
<dbReference type="Pfam" id="PF00753">
    <property type="entry name" value="Lactamase_B"/>
    <property type="match status" value="1"/>
</dbReference>
<evidence type="ECO:0000313" key="6">
    <source>
        <dbReference type="EMBL" id="AMP97298.1"/>
    </source>
</evidence>
<evidence type="ECO:0000259" key="5">
    <source>
        <dbReference type="SMART" id="SM00849"/>
    </source>
</evidence>
<dbReference type="InterPro" id="IPR036866">
    <property type="entry name" value="RibonucZ/Hydroxyglut_hydro"/>
</dbReference>
<evidence type="ECO:0000256" key="3">
    <source>
        <dbReference type="ARBA" id="ARBA00022801"/>
    </source>
</evidence>
<evidence type="ECO:0000313" key="7">
    <source>
        <dbReference type="Proteomes" id="UP000071561"/>
    </source>
</evidence>
<accession>A0A127V8I9</accession>
<dbReference type="PATRIC" id="fig|188932.3.peg.341"/>
<dbReference type="SMART" id="SM00849">
    <property type="entry name" value="Lactamase_B"/>
    <property type="match status" value="1"/>
</dbReference>
<dbReference type="PANTHER" id="PTHR42978:SF6">
    <property type="entry name" value="QUORUM-QUENCHING LACTONASE YTNP-RELATED"/>
    <property type="match status" value="1"/>
</dbReference>
<keyword evidence="2" id="KW-0479">Metal-binding</keyword>
<dbReference type="PANTHER" id="PTHR42978">
    <property type="entry name" value="QUORUM-QUENCHING LACTONASE YTNP-RELATED-RELATED"/>
    <property type="match status" value="1"/>
</dbReference>
<name>A0A127V8I9_9SPHI</name>
<keyword evidence="7" id="KW-1185">Reference proteome</keyword>
<dbReference type="KEGG" id="pcm:AY601_0333"/>
<sequence length="302" mass="34449">MIHGNPLITQRVSYFYSIPNFIQMNLHTIDTGLFKLDGGAMFGVVPKSIWQKNNPADANNMCTWAMRCLLVEDGNRLILIDTGIGNKQDEKFLSHYYLHGEDTMEKSLAAKGFSTADITDVFLTHLHFDHCGGAIVREGEKLVTAFKQATYWSNEKHWDWAVHPNDREKASFLKDNILPLQESGQLKFIDDQEGIEFQSGFKVRFAFGHTDAMMLPELTYKDHTIIYTADLLPSTGHIPLPYVMSYDMFPLQTLKEKKAFLEEAAAKNYILYLEHDSVNECCTVQQTEKGIRLKDTLKLADL</sequence>
<dbReference type="InterPro" id="IPR001279">
    <property type="entry name" value="Metallo-B-lactamas"/>
</dbReference>
<dbReference type="AlphaFoldDB" id="A0A127V8I9"/>
<dbReference type="Proteomes" id="UP000071561">
    <property type="component" value="Chromosome"/>
</dbReference>
<dbReference type="SUPFAM" id="SSF56281">
    <property type="entry name" value="Metallo-hydrolase/oxidoreductase"/>
    <property type="match status" value="1"/>
</dbReference>
<proteinExistence type="inferred from homology"/>
<evidence type="ECO:0000256" key="1">
    <source>
        <dbReference type="ARBA" id="ARBA00007749"/>
    </source>
</evidence>
<feature type="domain" description="Metallo-beta-lactamase" evidence="5">
    <location>
        <begin position="65"/>
        <end position="275"/>
    </location>
</feature>
<dbReference type="GO" id="GO:0046872">
    <property type="term" value="F:metal ion binding"/>
    <property type="evidence" value="ECO:0007669"/>
    <property type="project" value="UniProtKB-KW"/>
</dbReference>
<organism evidence="6 7">
    <name type="scientific">Pedobacter cryoconitis</name>
    <dbReference type="NCBI Taxonomy" id="188932"/>
    <lineage>
        <taxon>Bacteria</taxon>
        <taxon>Pseudomonadati</taxon>
        <taxon>Bacteroidota</taxon>
        <taxon>Sphingobacteriia</taxon>
        <taxon>Sphingobacteriales</taxon>
        <taxon>Sphingobacteriaceae</taxon>
        <taxon>Pedobacter</taxon>
    </lineage>
</organism>